<accession>B3SZU5</accession>
<name>B3SZU5_9ZZZZ</name>
<sequence>MMYYSEHRDYPGAKEEFLKNYRPSAGMMFSEGIGAGFRDVSFMLMQSVMEMDKAENAALLTKEDWEASKFYDPQIKWDDSFTTPKARLLKERRDRERELGFLLERAGPGATASFYAGALVGTVPDPVNYIPFVGIASKAKSAAVLGKIAQSGRLGRGATTAADAVLGTALIQPLVAAERDTYQLKYDTRDALTELGLALGLGFGLGAALGRVHPKDPDPAVRAQEGTVTVNRKGEIEIKEGRAPDPETPSTRAAANIAPQDAKTAIDVATAQQAAGESINVGKFAPTQPVRQTADGAAAPEVTPAETFQADARVEPAPDPVPDDTPIDANEARLQQLEAELDERIRTEEAEGRLKEEDATELAYIDEEVKEQELYHQAVFEVTECLIKNG</sequence>
<proteinExistence type="predicted"/>
<gene>
    <name evidence="1" type="ORF">ALOHA_HF400048F7ctg1g20</name>
</gene>
<evidence type="ECO:0000313" key="1">
    <source>
        <dbReference type="EMBL" id="ABZ05853.1"/>
    </source>
</evidence>
<reference evidence="1" key="1">
    <citation type="journal article" date="2008" name="ISME J.">
        <title>Genomic patterns of recombination, clonal divergence and environment in marine microbial populations.</title>
        <authorList>
            <person name="Konstantinidis K.T."/>
            <person name="Delong E.F."/>
        </authorList>
    </citation>
    <scope>NUCLEOTIDE SEQUENCE</scope>
</reference>
<protein>
    <submittedName>
        <fullName evidence="1">Uncharacterized protein</fullName>
    </submittedName>
</protein>
<dbReference type="EMBL" id="EU016559">
    <property type="protein sequence ID" value="ABZ05853.1"/>
    <property type="molecule type" value="Genomic_DNA"/>
</dbReference>
<dbReference type="AlphaFoldDB" id="B3SZU5"/>
<organism evidence="1">
    <name type="scientific">uncultured marine microorganism HF4000_48F7</name>
    <dbReference type="NCBI Taxonomy" id="455500"/>
    <lineage>
        <taxon>unclassified sequences</taxon>
        <taxon>environmental samples</taxon>
    </lineage>
</organism>